<gene>
    <name evidence="1" type="ORF">CKG00_09300</name>
</gene>
<name>A0A433ZWT4_MORMO</name>
<sequence>MNILKSDDETAYLDPCTEDYNHHFLRDDFGNILANKKSTKAVYMHNKLKLYLKRYQIIWMLENLFSRMDSLKEAIQNSPDGQQKDELKYAMSDLACVMLDYKNYLSENQ</sequence>
<accession>A0A433ZWT4</accession>
<comment type="caution">
    <text evidence="1">The sequence shown here is derived from an EMBL/GenBank/DDBJ whole genome shotgun (WGS) entry which is preliminary data.</text>
</comment>
<evidence type="ECO:0000313" key="1">
    <source>
        <dbReference type="EMBL" id="RUT66559.1"/>
    </source>
</evidence>
<proteinExistence type="predicted"/>
<reference evidence="1 2" key="1">
    <citation type="submission" date="2017-08" db="EMBL/GenBank/DDBJ databases">
        <title>Draft genome sequence of pheromone producing symbiont Morganella morganii, of the female New Zealand grass grub Costelytra giveni.</title>
        <authorList>
            <person name="Laugraud A."/>
            <person name="Young S.D."/>
            <person name="Hurst M.H."/>
        </authorList>
    </citation>
    <scope>NUCLEOTIDE SEQUENCE [LARGE SCALE GENOMIC DNA]</scope>
    <source>
        <strain evidence="1 2">MMsCG</strain>
    </source>
</reference>
<dbReference type="AlphaFoldDB" id="A0A433ZWT4"/>
<protein>
    <submittedName>
        <fullName evidence="1">Uncharacterized protein</fullName>
    </submittedName>
</protein>
<dbReference type="EMBL" id="NRQY01000001">
    <property type="protein sequence ID" value="RUT66559.1"/>
    <property type="molecule type" value="Genomic_DNA"/>
</dbReference>
<dbReference type="Proteomes" id="UP000286908">
    <property type="component" value="Unassembled WGS sequence"/>
</dbReference>
<evidence type="ECO:0000313" key="2">
    <source>
        <dbReference type="Proteomes" id="UP000286908"/>
    </source>
</evidence>
<organism evidence="1 2">
    <name type="scientific">Morganella morganii</name>
    <name type="common">Proteus morganii</name>
    <dbReference type="NCBI Taxonomy" id="582"/>
    <lineage>
        <taxon>Bacteria</taxon>
        <taxon>Pseudomonadati</taxon>
        <taxon>Pseudomonadota</taxon>
        <taxon>Gammaproteobacteria</taxon>
        <taxon>Enterobacterales</taxon>
        <taxon>Morganellaceae</taxon>
        <taxon>Morganella</taxon>
    </lineage>
</organism>